<feature type="domain" description="DUF58" evidence="1">
    <location>
        <begin position="42"/>
        <end position="207"/>
    </location>
</feature>
<dbReference type="Pfam" id="PF01882">
    <property type="entry name" value="DUF58"/>
    <property type="match status" value="1"/>
</dbReference>
<reference evidence="3" key="1">
    <citation type="submission" date="2017-09" db="EMBL/GenBank/DDBJ databases">
        <title>The Reconstruction of 2,631 Draft Metagenome-Assembled Genomes from the Global Oceans.</title>
        <authorList>
            <person name="Tully B.J."/>
            <person name="Graham E.D."/>
            <person name="Heidelberg J.F."/>
        </authorList>
    </citation>
    <scope>NUCLEOTIDE SEQUENCE [LARGE SCALE GENOMIC DNA]</scope>
</reference>
<proteinExistence type="predicted"/>
<dbReference type="PANTHER" id="PTHR33608">
    <property type="entry name" value="BLL2464 PROTEIN"/>
    <property type="match status" value="1"/>
</dbReference>
<dbReference type="SUPFAM" id="SSF53300">
    <property type="entry name" value="vWA-like"/>
    <property type="match status" value="1"/>
</dbReference>
<organism evidence="2 3">
    <name type="scientific">SAR324 cluster bacterium</name>
    <dbReference type="NCBI Taxonomy" id="2024889"/>
    <lineage>
        <taxon>Bacteria</taxon>
        <taxon>Deltaproteobacteria</taxon>
        <taxon>SAR324 cluster</taxon>
    </lineage>
</organism>
<comment type="caution">
    <text evidence="2">The sequence shown here is derived from an EMBL/GenBank/DDBJ whole genome shotgun (WGS) entry which is preliminary data.</text>
</comment>
<gene>
    <name evidence="2" type="ORF">CMN54_05595</name>
</gene>
<dbReference type="Proteomes" id="UP000226525">
    <property type="component" value="Unassembled WGS sequence"/>
</dbReference>
<accession>A0A2D6YID2</accession>
<evidence type="ECO:0000313" key="2">
    <source>
        <dbReference type="EMBL" id="MAH62914.1"/>
    </source>
</evidence>
<dbReference type="InterPro" id="IPR002881">
    <property type="entry name" value="DUF58"/>
</dbReference>
<evidence type="ECO:0000259" key="1">
    <source>
        <dbReference type="Pfam" id="PF01882"/>
    </source>
</evidence>
<dbReference type="AlphaFoldDB" id="A0A2D6YID2"/>
<evidence type="ECO:0000313" key="3">
    <source>
        <dbReference type="Proteomes" id="UP000226525"/>
    </source>
</evidence>
<protein>
    <recommendedName>
        <fullName evidence="1">DUF58 domain-containing protein</fullName>
    </recommendedName>
</protein>
<dbReference type="PANTHER" id="PTHR33608:SF7">
    <property type="entry name" value="DUF58 DOMAIN-CONTAINING PROTEIN"/>
    <property type="match status" value="1"/>
</dbReference>
<dbReference type="EMBL" id="NZEX01000060">
    <property type="protein sequence ID" value="MAH62914.1"/>
    <property type="molecule type" value="Genomic_DNA"/>
</dbReference>
<name>A0A2D6YID2_9DELT</name>
<dbReference type="InterPro" id="IPR036465">
    <property type="entry name" value="vWFA_dom_sf"/>
</dbReference>
<sequence length="279" mass="32564">MDPSLLAQLKQLELRLKPSRASSMMGRHELHHRGRSLEFAGYREYRSGDDLRELDWKLLGRTQRHFIKQRDTHSPATALILLDTSPSMQLQSPDAEFSKLRAAQLLAFGLLFTLQRQGDRFGFQLLDGTPVPPPRSTRRAFFHALERLENPIPNEVPQLPALRPLSFDHVYLISDLLRPHAQWESWLTALRLVGRECQCLRVLDPLELGKGGHPDYLQHLESPERKRQMQPADWSRYLENFESHRKQIHQFCRQQNLPLHECVTQKSVLNEIQKILLRL</sequence>